<dbReference type="RefSeq" id="WP_074215388.1">
    <property type="nucleotide sequence ID" value="NZ_FSRG01000003.1"/>
</dbReference>
<feature type="domain" description="PAS" evidence="6">
    <location>
        <begin position="11"/>
        <end position="56"/>
    </location>
</feature>
<dbReference type="NCBIfam" id="TIGR00229">
    <property type="entry name" value="sensory_box"/>
    <property type="match status" value="1"/>
</dbReference>
<dbReference type="PROSITE" id="PS00676">
    <property type="entry name" value="SIGMA54_INTERACT_2"/>
    <property type="match status" value="1"/>
</dbReference>
<dbReference type="SMART" id="SM00382">
    <property type="entry name" value="AAA"/>
    <property type="match status" value="1"/>
</dbReference>
<evidence type="ECO:0000256" key="4">
    <source>
        <dbReference type="ARBA" id="ARBA00029500"/>
    </source>
</evidence>
<organism evidence="7 8">
    <name type="scientific">Halodesulfovibrio marinisediminis DSM 17456</name>
    <dbReference type="NCBI Taxonomy" id="1121457"/>
    <lineage>
        <taxon>Bacteria</taxon>
        <taxon>Pseudomonadati</taxon>
        <taxon>Thermodesulfobacteriota</taxon>
        <taxon>Desulfovibrionia</taxon>
        <taxon>Desulfovibrionales</taxon>
        <taxon>Desulfovibrionaceae</taxon>
        <taxon>Halodesulfovibrio</taxon>
    </lineage>
</organism>
<dbReference type="PANTHER" id="PTHR32071">
    <property type="entry name" value="TRANSCRIPTIONAL REGULATORY PROTEIN"/>
    <property type="match status" value="1"/>
</dbReference>
<evidence type="ECO:0000256" key="2">
    <source>
        <dbReference type="ARBA" id="ARBA00022797"/>
    </source>
</evidence>
<dbReference type="AlphaFoldDB" id="A0A1N6DVT0"/>
<dbReference type="Pfam" id="PF25601">
    <property type="entry name" value="AAA_lid_14"/>
    <property type="match status" value="1"/>
</dbReference>
<proteinExistence type="predicted"/>
<dbReference type="InterPro" id="IPR002078">
    <property type="entry name" value="Sigma_54_int"/>
</dbReference>
<dbReference type="OrthoDB" id="9763792at2"/>
<dbReference type="GO" id="GO:0006355">
    <property type="term" value="P:regulation of DNA-templated transcription"/>
    <property type="evidence" value="ECO:0007669"/>
    <property type="project" value="InterPro"/>
</dbReference>
<dbReference type="SUPFAM" id="SSF55785">
    <property type="entry name" value="PYP-like sensor domain (PAS domain)"/>
    <property type="match status" value="1"/>
</dbReference>
<dbReference type="GO" id="GO:0003677">
    <property type="term" value="F:DNA binding"/>
    <property type="evidence" value="ECO:0007669"/>
    <property type="project" value="UniProtKB-KW"/>
</dbReference>
<dbReference type="Pfam" id="PF00158">
    <property type="entry name" value="Sigma54_activat"/>
    <property type="match status" value="1"/>
</dbReference>
<dbReference type="InterPro" id="IPR030828">
    <property type="entry name" value="HTH_TyrR"/>
</dbReference>
<protein>
    <recommendedName>
        <fullName evidence="4">HTH-type transcriptional regulatory protein TyrR</fullName>
    </recommendedName>
</protein>
<sequence>MPEKKTHFGLDFATFTRIIDELHDEIIVYDNDYKIVYVNKACQRHYGYTQQEMIGKHFSHFVGDHGCWDCSVLPTVYKLKKPVKEQQVTHLGVDIFTIATPLFDEKGNVEFVPMSVRDDFHEAHIQRLSDIKNTYESPREKLRENLVFRSESMKRLIALADQVSDLVSPCLLLGESGCGKSLLAKYIHENSPRRDKPFVVVNCASIPPSLFESELFGHKKGAFTGATTDKMGLFAKAEGGTLFLDEISELPLLMQAKLLHVVQEKEYRPVGGTTSVKADVKLLAATNRNLFSMVQGGAFREDLYYRLNVFELVLPSLRNRMEDLLPLANYFLNHFGKVYGRTKRFSQDAIDIMMRYDWRGNVRELSHTIERLMVITEGEVIEPRHLPSSVYEINLCERGQTSNSLDRALENVERKMLLGAYEKLQSTRKVAAALNISQSRASRLLRKYKKINQ</sequence>
<dbReference type="GO" id="GO:0005524">
    <property type="term" value="F:ATP binding"/>
    <property type="evidence" value="ECO:0007669"/>
    <property type="project" value="UniProtKB-KW"/>
</dbReference>
<dbReference type="InterPro" id="IPR000014">
    <property type="entry name" value="PAS"/>
</dbReference>
<reference evidence="8" key="1">
    <citation type="submission" date="2016-11" db="EMBL/GenBank/DDBJ databases">
        <authorList>
            <person name="Varghese N."/>
            <person name="Submissions S."/>
        </authorList>
    </citation>
    <scope>NUCLEOTIDE SEQUENCE [LARGE SCALE GENOMIC DNA]</scope>
    <source>
        <strain evidence="8">DSM 17456</strain>
    </source>
</reference>
<keyword evidence="1" id="KW-0547">Nucleotide-binding</keyword>
<gene>
    <name evidence="7" type="ORF">SAMN02745161_0521</name>
</gene>
<dbReference type="Gene3D" id="3.30.450.20">
    <property type="entry name" value="PAS domain"/>
    <property type="match status" value="1"/>
</dbReference>
<accession>A0A1N6DVT0</accession>
<evidence type="ECO:0000256" key="1">
    <source>
        <dbReference type="ARBA" id="ARBA00022741"/>
    </source>
</evidence>
<evidence type="ECO:0000259" key="5">
    <source>
        <dbReference type="PROSITE" id="PS50045"/>
    </source>
</evidence>
<evidence type="ECO:0000313" key="8">
    <source>
        <dbReference type="Proteomes" id="UP000184694"/>
    </source>
</evidence>
<dbReference type="InterPro" id="IPR013656">
    <property type="entry name" value="PAS_4"/>
</dbReference>
<dbReference type="SMART" id="SM00091">
    <property type="entry name" value="PAS"/>
    <property type="match status" value="2"/>
</dbReference>
<dbReference type="CDD" id="cd00130">
    <property type="entry name" value="PAS"/>
    <property type="match status" value="1"/>
</dbReference>
<dbReference type="FunFam" id="3.40.50.300:FF:000006">
    <property type="entry name" value="DNA-binding transcriptional regulator NtrC"/>
    <property type="match status" value="1"/>
</dbReference>
<dbReference type="SUPFAM" id="SSF52540">
    <property type="entry name" value="P-loop containing nucleoside triphosphate hydrolases"/>
    <property type="match status" value="1"/>
</dbReference>
<feature type="domain" description="Sigma-54 factor interaction" evidence="5">
    <location>
        <begin position="146"/>
        <end position="374"/>
    </location>
</feature>
<keyword evidence="8" id="KW-1185">Reference proteome</keyword>
<evidence type="ECO:0000256" key="3">
    <source>
        <dbReference type="ARBA" id="ARBA00022840"/>
    </source>
</evidence>
<evidence type="ECO:0000259" key="6">
    <source>
        <dbReference type="PROSITE" id="PS50112"/>
    </source>
</evidence>
<dbReference type="Pfam" id="PF18024">
    <property type="entry name" value="HTH_50"/>
    <property type="match status" value="1"/>
</dbReference>
<keyword evidence="2" id="KW-0058">Aromatic hydrocarbons catabolism</keyword>
<evidence type="ECO:0000313" key="7">
    <source>
        <dbReference type="EMBL" id="SIN74896.1"/>
    </source>
</evidence>
<dbReference type="InterPro" id="IPR025943">
    <property type="entry name" value="Sigma_54_int_dom_ATP-bd_2"/>
</dbReference>
<dbReference type="EMBL" id="FSRG01000003">
    <property type="protein sequence ID" value="SIN74896.1"/>
    <property type="molecule type" value="Genomic_DNA"/>
</dbReference>
<keyword evidence="3" id="KW-0067">ATP-binding</keyword>
<dbReference type="Gene3D" id="1.10.10.60">
    <property type="entry name" value="Homeodomain-like"/>
    <property type="match status" value="1"/>
</dbReference>
<dbReference type="STRING" id="1121457.SAMN02745161_0521"/>
<dbReference type="InterPro" id="IPR027417">
    <property type="entry name" value="P-loop_NTPase"/>
</dbReference>
<name>A0A1N6DVT0_9BACT</name>
<dbReference type="Proteomes" id="UP000184694">
    <property type="component" value="Unassembled WGS sequence"/>
</dbReference>
<dbReference type="InterPro" id="IPR058031">
    <property type="entry name" value="AAA_lid_NorR"/>
</dbReference>
<dbReference type="PROSITE" id="PS50045">
    <property type="entry name" value="SIGMA54_INTERACT_4"/>
    <property type="match status" value="1"/>
</dbReference>
<dbReference type="InterPro" id="IPR035965">
    <property type="entry name" value="PAS-like_dom_sf"/>
</dbReference>
<dbReference type="InterPro" id="IPR003593">
    <property type="entry name" value="AAA+_ATPase"/>
</dbReference>
<dbReference type="Gene3D" id="1.10.8.60">
    <property type="match status" value="1"/>
</dbReference>
<dbReference type="Pfam" id="PF08448">
    <property type="entry name" value="PAS_4"/>
    <property type="match status" value="1"/>
</dbReference>
<dbReference type="PROSITE" id="PS50112">
    <property type="entry name" value="PAS"/>
    <property type="match status" value="1"/>
</dbReference>
<dbReference type="Gene3D" id="3.40.50.300">
    <property type="entry name" value="P-loop containing nucleotide triphosphate hydrolases"/>
    <property type="match status" value="1"/>
</dbReference>
<dbReference type="CDD" id="cd00009">
    <property type="entry name" value="AAA"/>
    <property type="match status" value="1"/>
</dbReference>